<reference evidence="2 3" key="1">
    <citation type="submission" date="2020-08" db="EMBL/GenBank/DDBJ databases">
        <title>Genomic Encyclopedia of Type Strains, Phase IV (KMG-IV): sequencing the most valuable type-strain genomes for metagenomic binning, comparative biology and taxonomic classification.</title>
        <authorList>
            <person name="Goeker M."/>
        </authorList>
    </citation>
    <scope>NUCLEOTIDE SEQUENCE [LARGE SCALE GENOMIC DNA]</scope>
    <source>
        <strain evidence="2 3">DSM 17507</strain>
    </source>
</reference>
<dbReference type="InterPro" id="IPR025235">
    <property type="entry name" value="DUF4178"/>
</dbReference>
<name>A0A7W7EVP7_9SPHN</name>
<accession>A0A7W7EVP7</accession>
<evidence type="ECO:0000313" key="3">
    <source>
        <dbReference type="Proteomes" id="UP000538566"/>
    </source>
</evidence>
<dbReference type="Pfam" id="PF13785">
    <property type="entry name" value="DUF4178"/>
    <property type="match status" value="1"/>
</dbReference>
<gene>
    <name evidence="2" type="ORF">GGR37_001735</name>
</gene>
<keyword evidence="3" id="KW-1185">Reference proteome</keyword>
<protein>
    <recommendedName>
        <fullName evidence="1">DUF4178 domain-containing protein</fullName>
    </recommendedName>
</protein>
<dbReference type="Proteomes" id="UP000538566">
    <property type="component" value="Unassembled WGS sequence"/>
</dbReference>
<dbReference type="OrthoDB" id="228033at2"/>
<proteinExistence type="predicted"/>
<organism evidence="2 3">
    <name type="scientific">Novosphingobium taihuense</name>
    <dbReference type="NCBI Taxonomy" id="260085"/>
    <lineage>
        <taxon>Bacteria</taxon>
        <taxon>Pseudomonadati</taxon>
        <taxon>Pseudomonadota</taxon>
        <taxon>Alphaproteobacteria</taxon>
        <taxon>Sphingomonadales</taxon>
        <taxon>Sphingomonadaceae</taxon>
        <taxon>Novosphingobium</taxon>
    </lineage>
</organism>
<evidence type="ECO:0000313" key="2">
    <source>
        <dbReference type="EMBL" id="MBB4613460.1"/>
    </source>
</evidence>
<dbReference type="RefSeq" id="WP_144907727.1">
    <property type="nucleotide sequence ID" value="NZ_JACHOA010000003.1"/>
</dbReference>
<dbReference type="EMBL" id="JACHOA010000003">
    <property type="protein sequence ID" value="MBB4613460.1"/>
    <property type="molecule type" value="Genomic_DNA"/>
</dbReference>
<feature type="domain" description="DUF4178" evidence="1">
    <location>
        <begin position="54"/>
        <end position="190"/>
    </location>
</feature>
<dbReference type="AlphaFoldDB" id="A0A7W7EVP7"/>
<comment type="caution">
    <text evidence="2">The sequence shown here is derived from an EMBL/GenBank/DDBJ whole genome shotgun (WGS) entry which is preliminary data.</text>
</comment>
<evidence type="ECO:0000259" key="1">
    <source>
        <dbReference type="Pfam" id="PF13785"/>
    </source>
</evidence>
<sequence>MLNCPSCGAQVPVRGPSLPYGTCPYCQTLILREGLRVEDVGKVAVLPFDVSPIQLGTTLVADGRGMQVVGRVRWAWAGGSWNEWLAIAETGAQFWLAEAAGMFMLTAEWPQLLEDPKVRSFAQGEAITRGDVIEVEGRQLFASDIKKVECLGSEGDLPISTLVGTRMTSVDFRSASGEVLSLQRDKTSTTAWFGDSWDLTSLKPGNLRQLEGWTIPGEPR</sequence>